<name>A0A1A8J7U9_NOTKU</name>
<sequence length="433" mass="50016">MENLVVIVFMVLRLWLVLGARLRARQAERRRLRQLRRDERRIKSAKRCQAILQQYKTLLRLRLRRRRILMAILEGSSRRRAIWSLNRSSDWWDNCAPRYTEAQWLQHFRMSEETFMFLCNKLRPALQRKDTFFRECVPLRKIVAIALWKFATGSDYRPISVLFGVGISTVAKCVKDFCAAAEALLLPELINVPNEGKFWEIASYFESRWGLPQCVGAIDGSHIPIIAPRNFHTDYFNRKGWHSLILQAVVDGKGLFWNVFAGLPGSMHDARVLRLSAIWDLASRGNLFPDHSIQIAGVDFGYCILDDSAYPLQDWLLKPFTDTGRLTEQQLLFNKKFSRARVVVENAFGRLKGRWRCLLKRNDCDVSLVRSMILTCCALHNLCESHGEHYDNVWTTETEYPEPVAAPPPPQNTGDVGGRAKRDALMMHLVGQQ</sequence>
<dbReference type="PANTHER" id="PTHR22930:SF236">
    <property type="entry name" value="PROTEIN ALP1-LIKE-RELATED"/>
    <property type="match status" value="1"/>
</dbReference>
<dbReference type="EMBL" id="HAED01019294">
    <property type="protein sequence ID" value="SBR05742.1"/>
    <property type="molecule type" value="Transcribed_RNA"/>
</dbReference>
<reference evidence="11" key="1">
    <citation type="submission" date="2016-05" db="EMBL/GenBank/DDBJ databases">
        <authorList>
            <person name="Lavstsen T."/>
            <person name="Jespersen J.S."/>
        </authorList>
    </citation>
    <scope>NUCLEOTIDE SEQUENCE</scope>
    <source>
        <tissue evidence="11">Brain</tissue>
    </source>
</reference>
<dbReference type="GO" id="GO:0046872">
    <property type="term" value="F:metal ion binding"/>
    <property type="evidence" value="ECO:0007669"/>
    <property type="project" value="UniProtKB-KW"/>
</dbReference>
<reference evidence="11" key="2">
    <citation type="submission" date="2016-06" db="EMBL/GenBank/DDBJ databases">
        <title>The genome of a short-lived fish provides insights into sex chromosome evolution and the genetic control of aging.</title>
        <authorList>
            <person name="Reichwald K."/>
            <person name="Felder M."/>
            <person name="Petzold A."/>
            <person name="Koch P."/>
            <person name="Groth M."/>
            <person name="Platzer M."/>
        </authorList>
    </citation>
    <scope>NUCLEOTIDE SEQUENCE</scope>
    <source>
        <tissue evidence="11">Brain</tissue>
    </source>
</reference>
<keyword evidence="5" id="KW-0479">Metal-binding</keyword>
<keyword evidence="7" id="KW-0539">Nucleus</keyword>
<evidence type="ECO:0000256" key="4">
    <source>
        <dbReference type="ARBA" id="ARBA00022722"/>
    </source>
</evidence>
<feature type="domain" description="DDE Tnp4" evidence="9">
    <location>
        <begin position="218"/>
        <end position="381"/>
    </location>
</feature>
<evidence type="ECO:0000256" key="6">
    <source>
        <dbReference type="ARBA" id="ARBA00022801"/>
    </source>
</evidence>
<evidence type="ECO:0000256" key="1">
    <source>
        <dbReference type="ARBA" id="ARBA00001968"/>
    </source>
</evidence>
<feature type="chain" id="PRO_5015057267" evidence="8">
    <location>
        <begin position="20"/>
        <end position="433"/>
    </location>
</feature>
<comment type="subcellular location">
    <subcellularLocation>
        <location evidence="2">Nucleus</location>
    </subcellularLocation>
</comment>
<evidence type="ECO:0000256" key="2">
    <source>
        <dbReference type="ARBA" id="ARBA00004123"/>
    </source>
</evidence>
<keyword evidence="4" id="KW-0540">Nuclease</keyword>
<protein>
    <submittedName>
        <fullName evidence="11">Zgc:113227</fullName>
    </submittedName>
</protein>
<keyword evidence="8" id="KW-0732">Signal</keyword>
<dbReference type="InterPro" id="IPR027806">
    <property type="entry name" value="HARBI1_dom"/>
</dbReference>
<accession>A0A1A8J7U9</accession>
<dbReference type="GO" id="GO:0004518">
    <property type="term" value="F:nuclease activity"/>
    <property type="evidence" value="ECO:0007669"/>
    <property type="project" value="UniProtKB-KW"/>
</dbReference>
<dbReference type="AlphaFoldDB" id="A0A1A8J7U9"/>
<evidence type="ECO:0000313" key="11">
    <source>
        <dbReference type="EMBL" id="SBR05742.1"/>
    </source>
</evidence>
<dbReference type="PANTHER" id="PTHR22930">
    <property type="match status" value="1"/>
</dbReference>
<dbReference type="GO" id="GO:0016787">
    <property type="term" value="F:hydrolase activity"/>
    <property type="evidence" value="ECO:0007669"/>
    <property type="project" value="UniProtKB-KW"/>
</dbReference>
<proteinExistence type="inferred from homology"/>
<evidence type="ECO:0000256" key="5">
    <source>
        <dbReference type="ARBA" id="ARBA00022723"/>
    </source>
</evidence>
<dbReference type="Pfam" id="PF13359">
    <property type="entry name" value="DDE_Tnp_4"/>
    <property type="match status" value="1"/>
</dbReference>
<feature type="signal peptide" evidence="8">
    <location>
        <begin position="1"/>
        <end position="19"/>
    </location>
</feature>
<keyword evidence="6" id="KW-0378">Hydrolase</keyword>
<dbReference type="GO" id="GO:0005634">
    <property type="term" value="C:nucleus"/>
    <property type="evidence" value="ECO:0007669"/>
    <property type="project" value="UniProtKB-SubCell"/>
</dbReference>
<evidence type="ECO:0000256" key="7">
    <source>
        <dbReference type="ARBA" id="ARBA00023242"/>
    </source>
</evidence>
<evidence type="ECO:0000256" key="8">
    <source>
        <dbReference type="SAM" id="SignalP"/>
    </source>
</evidence>
<dbReference type="InterPro" id="IPR045249">
    <property type="entry name" value="HARBI1-like"/>
</dbReference>
<comment type="cofactor">
    <cofactor evidence="1">
        <name>a divalent metal cation</name>
        <dbReference type="ChEBI" id="CHEBI:60240"/>
    </cofactor>
</comment>
<evidence type="ECO:0000259" key="9">
    <source>
        <dbReference type="Pfam" id="PF13359"/>
    </source>
</evidence>
<organism evidence="11">
    <name type="scientific">Nothobranchius kuhntae</name>
    <name type="common">Beira killifish</name>
    <dbReference type="NCBI Taxonomy" id="321403"/>
    <lineage>
        <taxon>Eukaryota</taxon>
        <taxon>Metazoa</taxon>
        <taxon>Chordata</taxon>
        <taxon>Craniata</taxon>
        <taxon>Vertebrata</taxon>
        <taxon>Euteleostomi</taxon>
        <taxon>Actinopterygii</taxon>
        <taxon>Neopterygii</taxon>
        <taxon>Teleostei</taxon>
        <taxon>Neoteleostei</taxon>
        <taxon>Acanthomorphata</taxon>
        <taxon>Ovalentaria</taxon>
        <taxon>Atherinomorphae</taxon>
        <taxon>Cyprinodontiformes</taxon>
        <taxon>Nothobranchiidae</taxon>
        <taxon>Nothobranchius</taxon>
    </lineage>
</organism>
<dbReference type="EMBL" id="HAED01011108">
    <property type="protein sequence ID" value="SBQ97406.1"/>
    <property type="molecule type" value="Transcribed_RNA"/>
</dbReference>
<evidence type="ECO:0000256" key="3">
    <source>
        <dbReference type="ARBA" id="ARBA00006958"/>
    </source>
</evidence>
<evidence type="ECO:0000313" key="10">
    <source>
        <dbReference type="EMBL" id="SBQ97406.1"/>
    </source>
</evidence>
<comment type="similarity">
    <text evidence="3">Belongs to the HARBI1 family.</text>
</comment>
<gene>
    <name evidence="11" type="primary">ZGC:113227</name>
    <name evidence="10" type="synonym">Nfu_g_1_024777</name>
</gene>